<proteinExistence type="predicted"/>
<accession>A0A0C5BG74</accession>
<sequence>MLSVVTTTIGVPCIGSAVFSDEGAGEVSLLMLALSGSANVLPVALHPDTLIRSTAAAARATRRPAATLNQVDGYDLWEEAEVESEVLSEAMMYFFREGGGG</sequence>
<reference evidence="1 2" key="1">
    <citation type="submission" date="2015-04" db="EMBL/GenBank/DDBJ databases">
        <title>Draft genome sequence of Rathayibacter toxicus strain FH-142 (AKA 70134 or CS 32), a Western Australian isolate.</title>
        <authorList>
            <consortium name="Consortium for Microbial Forensics and Genomics (microFORGE)"/>
            <person name="Knight B.M."/>
            <person name="Roberts D.P."/>
            <person name="Lin D."/>
            <person name="Hari K."/>
            <person name="Fletcher J."/>
            <person name="Melcher U."/>
            <person name="Blagden T."/>
            <person name="Luster D.G."/>
            <person name="Sechler A.J."/>
            <person name="Schneider W.L."/>
            <person name="Winegar R.A."/>
        </authorList>
    </citation>
    <scope>NUCLEOTIDE SEQUENCE [LARGE SCALE GENOMIC DNA]</scope>
    <source>
        <strain evidence="1 2">FH142</strain>
    </source>
</reference>
<dbReference type="PATRIC" id="fig|145458.7.peg.723"/>
<dbReference type="KEGG" id="rtx:TI83_03065"/>
<evidence type="ECO:0000313" key="2">
    <source>
        <dbReference type="Proteomes" id="UP000052979"/>
    </source>
</evidence>
<gene>
    <name evidence="1" type="ORF">VT73_04090</name>
</gene>
<evidence type="ECO:0000313" key="1">
    <source>
        <dbReference type="EMBL" id="KKM46235.1"/>
    </source>
</evidence>
<dbReference type="AlphaFoldDB" id="A0A0C5BG74"/>
<organism evidence="1 2">
    <name type="scientific">Rathayibacter toxicus</name>
    <dbReference type="NCBI Taxonomy" id="145458"/>
    <lineage>
        <taxon>Bacteria</taxon>
        <taxon>Bacillati</taxon>
        <taxon>Actinomycetota</taxon>
        <taxon>Actinomycetes</taxon>
        <taxon>Micrococcales</taxon>
        <taxon>Microbacteriaceae</taxon>
        <taxon>Rathayibacter</taxon>
    </lineage>
</organism>
<name>A0A0C5BG74_9MICO</name>
<dbReference type="KEGG" id="rtc:APU90_03405"/>
<keyword evidence="2" id="KW-1185">Reference proteome</keyword>
<protein>
    <submittedName>
        <fullName evidence="1">Uncharacterized protein</fullName>
    </submittedName>
</protein>
<comment type="caution">
    <text evidence="1">The sequence shown here is derived from an EMBL/GenBank/DDBJ whole genome shotgun (WGS) entry which is preliminary data.</text>
</comment>
<dbReference type="EMBL" id="LBFI01000024">
    <property type="protein sequence ID" value="KKM46235.1"/>
    <property type="molecule type" value="Genomic_DNA"/>
</dbReference>
<dbReference type="Proteomes" id="UP000052979">
    <property type="component" value="Unassembled WGS sequence"/>
</dbReference>